<feature type="transmembrane region" description="Helical" evidence="1">
    <location>
        <begin position="104"/>
        <end position="126"/>
    </location>
</feature>
<dbReference type="Pfam" id="PF01944">
    <property type="entry name" value="SpoIIM"/>
    <property type="match status" value="1"/>
</dbReference>
<feature type="transmembrane region" description="Helical" evidence="1">
    <location>
        <begin position="212"/>
        <end position="236"/>
    </location>
</feature>
<keyword evidence="1" id="KW-0472">Membrane</keyword>
<name>A0A6J4LXU8_9ACTN</name>
<accession>A0A6J4LXU8</accession>
<reference evidence="2" key="1">
    <citation type="submission" date="2020-02" db="EMBL/GenBank/DDBJ databases">
        <authorList>
            <person name="Meier V. D."/>
        </authorList>
    </citation>
    <scope>NUCLEOTIDE SEQUENCE</scope>
    <source>
        <strain evidence="2">AVDCRST_MAG16</strain>
    </source>
</reference>
<dbReference type="InterPro" id="IPR002798">
    <property type="entry name" value="SpoIIM-like"/>
</dbReference>
<protein>
    <submittedName>
        <fullName evidence="2">Stage II sporulation protein M</fullName>
    </submittedName>
</protein>
<organism evidence="2">
    <name type="scientific">uncultured Frankineae bacterium</name>
    <dbReference type="NCBI Taxonomy" id="437475"/>
    <lineage>
        <taxon>Bacteria</taxon>
        <taxon>Bacillati</taxon>
        <taxon>Actinomycetota</taxon>
        <taxon>Actinomycetes</taxon>
        <taxon>Frankiales</taxon>
        <taxon>environmental samples</taxon>
    </lineage>
</organism>
<feature type="non-terminal residue" evidence="2">
    <location>
        <position position="271"/>
    </location>
</feature>
<sequence>MDLDAYVAAHSGEWSRLEDLVRRASRPRRLSGTEVDELVDLYQRTATHLSVVQSAGPDPVLVARLSTLVARARGVVAGGRRAVWADVSQFLRADFPALVYRTRWWSIGATALFLVVAFAFGVWIAGSPEAQLAAAPPEVVQRLVSEDFENYYSSNPAQDFAAQVFTNNAYIAAQAIVFGVLLGLPVLYVLLSNAANVGITGGLMAANDRTGLFFGLILPHGLLELTAVFVACGLGLKLGWTVVDPGSRTRAHALGEEGRALVSGALGLALV</sequence>
<dbReference type="PANTHER" id="PTHR35337:SF1">
    <property type="entry name" value="SLR1478 PROTEIN"/>
    <property type="match status" value="1"/>
</dbReference>
<gene>
    <name evidence="2" type="ORF">AVDCRST_MAG16-1983</name>
</gene>
<dbReference type="PANTHER" id="PTHR35337">
    <property type="entry name" value="SLR1478 PROTEIN"/>
    <property type="match status" value="1"/>
</dbReference>
<evidence type="ECO:0000313" key="2">
    <source>
        <dbReference type="EMBL" id="CAA9344338.1"/>
    </source>
</evidence>
<dbReference type="EMBL" id="CADCUE010000179">
    <property type="protein sequence ID" value="CAA9344338.1"/>
    <property type="molecule type" value="Genomic_DNA"/>
</dbReference>
<proteinExistence type="predicted"/>
<evidence type="ECO:0000256" key="1">
    <source>
        <dbReference type="SAM" id="Phobius"/>
    </source>
</evidence>
<keyword evidence="1" id="KW-1133">Transmembrane helix</keyword>
<feature type="transmembrane region" description="Helical" evidence="1">
    <location>
        <begin position="169"/>
        <end position="191"/>
    </location>
</feature>
<dbReference type="AlphaFoldDB" id="A0A6J4LXU8"/>
<keyword evidence="1" id="KW-0812">Transmembrane</keyword>